<evidence type="ECO:0000259" key="1">
    <source>
        <dbReference type="Pfam" id="PF12647"/>
    </source>
</evidence>
<dbReference type="EMBL" id="MGFS01000007">
    <property type="protein sequence ID" value="OGM11919.1"/>
    <property type="molecule type" value="Genomic_DNA"/>
</dbReference>
<protein>
    <recommendedName>
        <fullName evidence="1">RNHCP domain-containing protein</fullName>
    </recommendedName>
</protein>
<dbReference type="InterPro" id="IPR024439">
    <property type="entry name" value="RNHCP"/>
</dbReference>
<dbReference type="Pfam" id="PF12647">
    <property type="entry name" value="RNHCP"/>
    <property type="match status" value="1"/>
</dbReference>
<proteinExistence type="predicted"/>
<name>A0A1F7XAW5_9BACT</name>
<feature type="domain" description="RNHCP" evidence="1">
    <location>
        <begin position="18"/>
        <end position="50"/>
    </location>
</feature>
<comment type="caution">
    <text evidence="2">The sequence shown here is derived from an EMBL/GenBank/DDBJ whole genome shotgun (WGS) entry which is preliminary data.</text>
</comment>
<dbReference type="Proteomes" id="UP000177053">
    <property type="component" value="Unassembled WGS sequence"/>
</dbReference>
<organism evidence="2 3">
    <name type="scientific">Candidatus Woesebacteria bacterium RBG_16_34_12</name>
    <dbReference type="NCBI Taxonomy" id="1802480"/>
    <lineage>
        <taxon>Bacteria</taxon>
        <taxon>Candidatus Woeseibacteriota</taxon>
    </lineage>
</organism>
<gene>
    <name evidence="2" type="ORF">A2Z22_01655</name>
</gene>
<dbReference type="AlphaFoldDB" id="A0A1F7XAW5"/>
<evidence type="ECO:0000313" key="3">
    <source>
        <dbReference type="Proteomes" id="UP000177053"/>
    </source>
</evidence>
<reference evidence="2 3" key="1">
    <citation type="journal article" date="2016" name="Nat. Commun.">
        <title>Thousands of microbial genomes shed light on interconnected biogeochemical processes in an aquifer system.</title>
        <authorList>
            <person name="Anantharaman K."/>
            <person name="Brown C.T."/>
            <person name="Hug L.A."/>
            <person name="Sharon I."/>
            <person name="Castelle C.J."/>
            <person name="Probst A.J."/>
            <person name="Thomas B.C."/>
            <person name="Singh A."/>
            <person name="Wilkins M.J."/>
            <person name="Karaoz U."/>
            <person name="Brodie E.L."/>
            <person name="Williams K.H."/>
            <person name="Hubbard S.S."/>
            <person name="Banfield J.F."/>
        </authorList>
    </citation>
    <scope>NUCLEOTIDE SEQUENCE [LARGE SCALE GENOMIC DNA]</scope>
</reference>
<evidence type="ECO:0000313" key="2">
    <source>
        <dbReference type="EMBL" id="OGM11919.1"/>
    </source>
</evidence>
<sequence>MKPLGLMFKDPKLNPFTQKISGELAIVHQCLACGKISKNRIAGDDNTYSLLKLLNDNRKLDNKTLSILTKQGINLLKSKDKRQVGQVLLGCNYRGLSDY</sequence>
<accession>A0A1F7XAW5</accession>